<keyword evidence="3" id="KW-1015">Disulfide bond</keyword>
<dbReference type="InterPro" id="IPR050553">
    <property type="entry name" value="Thioredoxin_ResA/DsbE_sf"/>
</dbReference>
<dbReference type="InterPro" id="IPR000866">
    <property type="entry name" value="AhpC/TSA"/>
</dbReference>
<dbReference type="RefSeq" id="WP_142712537.1">
    <property type="nucleotide sequence ID" value="NZ_FXTH01000001.1"/>
</dbReference>
<evidence type="ECO:0000256" key="3">
    <source>
        <dbReference type="ARBA" id="ARBA00023157"/>
    </source>
</evidence>
<dbReference type="GO" id="GO:0017004">
    <property type="term" value="P:cytochrome complex assembly"/>
    <property type="evidence" value="ECO:0007669"/>
    <property type="project" value="UniProtKB-KW"/>
</dbReference>
<evidence type="ECO:0000313" key="6">
    <source>
        <dbReference type="EMBL" id="SMO32477.1"/>
    </source>
</evidence>
<evidence type="ECO:0000313" key="7">
    <source>
        <dbReference type="Proteomes" id="UP000317593"/>
    </source>
</evidence>
<dbReference type="GO" id="GO:0030313">
    <property type="term" value="C:cell envelope"/>
    <property type="evidence" value="ECO:0007669"/>
    <property type="project" value="UniProtKB-SubCell"/>
</dbReference>
<sequence length="193" mass="21398">MISSRIRTALLLLLIILAGWGCSSNQSGQNSGRAKATEPAPQLDPYSAPLYPAQNQAEAKDFKVQLVNGESFELSAQKGKVVLLNIWATWCAPCHEETPEFVDLYTQYRQQGLEILGVSIDKQGPSVVKPFMEKYEVNYPVVIDDGTIMDKYGPTMGIPTTYIIGKEGQLRFFAVGAVTTKELEPRIQKLLEE</sequence>
<dbReference type="PANTHER" id="PTHR42852:SF6">
    <property type="entry name" value="THIOL:DISULFIDE INTERCHANGE PROTEIN DSBE"/>
    <property type="match status" value="1"/>
</dbReference>
<dbReference type="AlphaFoldDB" id="A0A521ACC3"/>
<evidence type="ECO:0000259" key="5">
    <source>
        <dbReference type="PROSITE" id="PS51352"/>
    </source>
</evidence>
<reference evidence="6 7" key="1">
    <citation type="submission" date="2017-05" db="EMBL/GenBank/DDBJ databases">
        <authorList>
            <person name="Varghese N."/>
            <person name="Submissions S."/>
        </authorList>
    </citation>
    <scope>NUCLEOTIDE SEQUENCE [LARGE SCALE GENOMIC DNA]</scope>
    <source>
        <strain evidence="6 7">DSM 21194</strain>
    </source>
</reference>
<dbReference type="Proteomes" id="UP000317593">
    <property type="component" value="Unassembled WGS sequence"/>
</dbReference>
<organism evidence="6 7">
    <name type="scientific">Fodinibius sediminis</name>
    <dbReference type="NCBI Taxonomy" id="1214077"/>
    <lineage>
        <taxon>Bacteria</taxon>
        <taxon>Pseudomonadati</taxon>
        <taxon>Balneolota</taxon>
        <taxon>Balneolia</taxon>
        <taxon>Balneolales</taxon>
        <taxon>Balneolaceae</taxon>
        <taxon>Fodinibius</taxon>
    </lineage>
</organism>
<evidence type="ECO:0000256" key="2">
    <source>
        <dbReference type="ARBA" id="ARBA00022748"/>
    </source>
</evidence>
<comment type="subcellular location">
    <subcellularLocation>
        <location evidence="1">Cell envelope</location>
    </subcellularLocation>
</comment>
<feature type="domain" description="Thioredoxin" evidence="5">
    <location>
        <begin position="53"/>
        <end position="192"/>
    </location>
</feature>
<dbReference type="Pfam" id="PF00578">
    <property type="entry name" value="AhpC-TSA"/>
    <property type="match status" value="1"/>
</dbReference>
<dbReference type="PROSITE" id="PS00194">
    <property type="entry name" value="THIOREDOXIN_1"/>
    <property type="match status" value="1"/>
</dbReference>
<dbReference type="InterPro" id="IPR017937">
    <property type="entry name" value="Thioredoxin_CS"/>
</dbReference>
<dbReference type="EMBL" id="FXTH01000001">
    <property type="protein sequence ID" value="SMO32477.1"/>
    <property type="molecule type" value="Genomic_DNA"/>
</dbReference>
<dbReference type="Gene3D" id="3.40.30.10">
    <property type="entry name" value="Glutaredoxin"/>
    <property type="match status" value="1"/>
</dbReference>
<evidence type="ECO:0000256" key="4">
    <source>
        <dbReference type="ARBA" id="ARBA00023284"/>
    </source>
</evidence>
<evidence type="ECO:0000256" key="1">
    <source>
        <dbReference type="ARBA" id="ARBA00004196"/>
    </source>
</evidence>
<protein>
    <submittedName>
        <fullName evidence="6">Peroxiredoxin</fullName>
    </submittedName>
</protein>
<dbReference type="OrthoDB" id="1069091at2"/>
<gene>
    <name evidence="6" type="ORF">SAMN06265218_10146</name>
</gene>
<dbReference type="GO" id="GO:0016491">
    <property type="term" value="F:oxidoreductase activity"/>
    <property type="evidence" value="ECO:0007669"/>
    <property type="project" value="InterPro"/>
</dbReference>
<keyword evidence="4" id="KW-0676">Redox-active center</keyword>
<dbReference type="InterPro" id="IPR013766">
    <property type="entry name" value="Thioredoxin_domain"/>
</dbReference>
<proteinExistence type="predicted"/>
<name>A0A521ACC3_9BACT</name>
<keyword evidence="7" id="KW-1185">Reference proteome</keyword>
<accession>A0A521ACC3</accession>
<keyword evidence="2" id="KW-0201">Cytochrome c-type biogenesis</keyword>
<dbReference type="PROSITE" id="PS51352">
    <property type="entry name" value="THIOREDOXIN_2"/>
    <property type="match status" value="1"/>
</dbReference>
<dbReference type="CDD" id="cd02966">
    <property type="entry name" value="TlpA_like_family"/>
    <property type="match status" value="1"/>
</dbReference>
<dbReference type="PANTHER" id="PTHR42852">
    <property type="entry name" value="THIOL:DISULFIDE INTERCHANGE PROTEIN DSBE"/>
    <property type="match status" value="1"/>
</dbReference>
<dbReference type="SUPFAM" id="SSF52833">
    <property type="entry name" value="Thioredoxin-like"/>
    <property type="match status" value="1"/>
</dbReference>
<dbReference type="InterPro" id="IPR036249">
    <property type="entry name" value="Thioredoxin-like_sf"/>
</dbReference>
<dbReference type="GO" id="GO:0016209">
    <property type="term" value="F:antioxidant activity"/>
    <property type="evidence" value="ECO:0007669"/>
    <property type="project" value="InterPro"/>
</dbReference>